<proteinExistence type="predicted"/>
<accession>A0A3N1VFI2</accession>
<name>A0A3N1VFI2_9BACT</name>
<dbReference type="EMBL" id="RJVA01000010">
    <property type="protein sequence ID" value="ROR01645.1"/>
    <property type="molecule type" value="Genomic_DNA"/>
</dbReference>
<sequence>MAINALVAVGTERGVDTFDRVLGFLEKSSPSRMALDENPIAFSTLVHMRTAPELHSEAFLRDQKKQILRRGGDVGVLAGLAYAVHRRNLPVHFADGALGDILSSTGELIGSYPYVGDLNFAVNTDMMRTPMELIKQRIPRYPGHDFDYELIHAYQVEASDALMDRAIPMRNRFTAMVIDAIMETYKGSLLVFIGQRKRFRKELFEATEGLGQDEVENFVPLLDLIHAKNKSFVDLTET</sequence>
<protein>
    <submittedName>
        <fullName evidence="1">Uncharacterized protein</fullName>
    </submittedName>
</protein>
<reference evidence="1 2" key="1">
    <citation type="submission" date="2018-11" db="EMBL/GenBank/DDBJ databases">
        <title>Genomic Encyclopedia of Type Strains, Phase IV (KMG-IV): sequencing the most valuable type-strain genomes for metagenomic binning, comparative biology and taxonomic classification.</title>
        <authorList>
            <person name="Goeker M."/>
        </authorList>
    </citation>
    <scope>NUCLEOTIDE SEQUENCE [LARGE SCALE GENOMIC DNA]</scope>
    <source>
        <strain evidence="1 2">DSM 22027</strain>
    </source>
</reference>
<dbReference type="AlphaFoldDB" id="A0A3N1VFI2"/>
<dbReference type="Proteomes" id="UP000276223">
    <property type="component" value="Unassembled WGS sequence"/>
</dbReference>
<evidence type="ECO:0000313" key="2">
    <source>
        <dbReference type="Proteomes" id="UP000276223"/>
    </source>
</evidence>
<organism evidence="1 2">
    <name type="scientific">Desulfosoma caldarium</name>
    <dbReference type="NCBI Taxonomy" id="610254"/>
    <lineage>
        <taxon>Bacteria</taxon>
        <taxon>Pseudomonadati</taxon>
        <taxon>Thermodesulfobacteriota</taxon>
        <taxon>Syntrophobacteria</taxon>
        <taxon>Syntrophobacterales</taxon>
        <taxon>Syntrophobacteraceae</taxon>
        <taxon>Desulfosoma</taxon>
    </lineage>
</organism>
<keyword evidence="2" id="KW-1185">Reference proteome</keyword>
<evidence type="ECO:0000313" key="1">
    <source>
        <dbReference type="EMBL" id="ROR01645.1"/>
    </source>
</evidence>
<gene>
    <name evidence="1" type="ORF">EDC27_0824</name>
</gene>
<comment type="caution">
    <text evidence="1">The sequence shown here is derived from an EMBL/GenBank/DDBJ whole genome shotgun (WGS) entry which is preliminary data.</text>
</comment>
<dbReference type="RefSeq" id="WP_123289354.1">
    <property type="nucleotide sequence ID" value="NZ_RJVA01000010.1"/>
</dbReference>
<dbReference type="OrthoDB" id="5502987at2"/>